<feature type="transmembrane region" description="Helical" evidence="1">
    <location>
        <begin position="393"/>
        <end position="416"/>
    </location>
</feature>
<dbReference type="Gene3D" id="3.40.190.10">
    <property type="entry name" value="Periplasmic binding protein-like II"/>
    <property type="match status" value="1"/>
</dbReference>
<dbReference type="Gene3D" id="1.10.287.70">
    <property type="match status" value="1"/>
</dbReference>
<dbReference type="PANTHER" id="PTHR22714:SF2">
    <property type="entry name" value="IONOTROPIC GLUTAMATE RECEPTOR L-GLUTAMATE AND GLYCINE-BINDING DOMAIN-CONTAINING PROTEIN"/>
    <property type="match status" value="1"/>
</dbReference>
<dbReference type="AlphaFoldDB" id="A0A914X319"/>
<reference evidence="3" key="1">
    <citation type="submission" date="2022-11" db="UniProtKB">
        <authorList>
            <consortium name="WormBaseParasite"/>
        </authorList>
    </citation>
    <scope>IDENTIFICATION</scope>
</reference>
<feature type="transmembrane region" description="Helical" evidence="1">
    <location>
        <begin position="130"/>
        <end position="148"/>
    </location>
</feature>
<dbReference type="WBParaSite" id="PSAMB.scaffold5826size10809.g27360.t1">
    <property type="protein sequence ID" value="PSAMB.scaffold5826size10809.g27360.t1"/>
    <property type="gene ID" value="PSAMB.scaffold5826size10809.g27360"/>
</dbReference>
<dbReference type="InterPro" id="IPR040128">
    <property type="entry name" value="T25E4.2-like"/>
</dbReference>
<keyword evidence="1" id="KW-0472">Membrane</keyword>
<evidence type="ECO:0000313" key="3">
    <source>
        <dbReference type="WBParaSite" id="PSAMB.scaffold5826size10809.g27360.t1"/>
    </source>
</evidence>
<evidence type="ECO:0000313" key="2">
    <source>
        <dbReference type="Proteomes" id="UP000887566"/>
    </source>
</evidence>
<protein>
    <submittedName>
        <fullName evidence="3">Uncharacterized protein</fullName>
    </submittedName>
</protein>
<feature type="transmembrane region" description="Helical" evidence="1">
    <location>
        <begin position="186"/>
        <end position="205"/>
    </location>
</feature>
<keyword evidence="2" id="KW-1185">Reference proteome</keyword>
<evidence type="ECO:0000256" key="1">
    <source>
        <dbReference type="SAM" id="Phobius"/>
    </source>
</evidence>
<keyword evidence="1" id="KW-0812">Transmembrane</keyword>
<proteinExistence type="predicted"/>
<feature type="transmembrane region" description="Helical" evidence="1">
    <location>
        <begin position="155"/>
        <end position="174"/>
    </location>
</feature>
<dbReference type="Proteomes" id="UP000887566">
    <property type="component" value="Unplaced"/>
</dbReference>
<accession>A0A914X319</accession>
<sequence length="435" mass="49374">MILRIGAFREKPYAYGCFMKLPNKECLRPGYEIEFLDMIMRIARLDYEMVANGELGELESNASLSSGLFGTVQSGQVDLMSYFVRFTSARREQMVFTFPLTTYSQFYVVRTPSLQLKYSNYVLMPFQFEVWMTLLIALLAVITTQWLVKCRLNDLLLSVKSFVVVAWHTAIGILRLRAPGPRRPTSLAAAVVGVAWLLMWSIILIRSYRTTLIGTLVVKRQVAPLPFRSLDQLISKLADKTLVLTGGGSLELDCVDELCDRLNETLQANPVHALTDGEAEDEEAQRLLTAQDNYVTSMMMENNVRQLDSFLFTDFPKPYPIGIIDSDYPSQPGGIVLRRNFPRHILDKLNLALVKAMPGYENMIRRYRRTYPPVAMTLSLRGSLEGFKLDQFIFLLAFWGVGIVAASITFIVELLYAPGAQRRKKRCRIQNASTI</sequence>
<organism evidence="2 3">
    <name type="scientific">Plectus sambesii</name>
    <dbReference type="NCBI Taxonomy" id="2011161"/>
    <lineage>
        <taxon>Eukaryota</taxon>
        <taxon>Metazoa</taxon>
        <taxon>Ecdysozoa</taxon>
        <taxon>Nematoda</taxon>
        <taxon>Chromadorea</taxon>
        <taxon>Plectida</taxon>
        <taxon>Plectina</taxon>
        <taxon>Plectoidea</taxon>
        <taxon>Plectidae</taxon>
        <taxon>Plectus</taxon>
    </lineage>
</organism>
<keyword evidence="1" id="KW-1133">Transmembrane helix</keyword>
<dbReference type="PANTHER" id="PTHR22714">
    <property type="entry name" value="PROTEIN CBG02446-RELATED"/>
    <property type="match status" value="1"/>
</dbReference>
<dbReference type="SUPFAM" id="SSF53850">
    <property type="entry name" value="Periplasmic binding protein-like II"/>
    <property type="match status" value="1"/>
</dbReference>
<name>A0A914X319_9BILA</name>